<proteinExistence type="predicted"/>
<dbReference type="PANTHER" id="PTHR24128">
    <property type="entry name" value="HOMEOBOX PROTEIN WARIAI"/>
    <property type="match status" value="1"/>
</dbReference>
<evidence type="ECO:0000313" key="1">
    <source>
        <dbReference type="Proteomes" id="UP000694886"/>
    </source>
</evidence>
<sequence length="205" mass="22730">MLEALEGLVGWLQRVCHEDALKWKVKIPNRKDDQGKTVLDIAASHNQLEFIKLLSEINAQNSKGRRLSASSTIQHRVKLFLRTIVKKMQYCGRNRDLSKASSPASRKTLTNYLRSKTSFDEKFAVFITRHKLKISDNARSALLVVVGLLVAATFPAIFSLPGSVRQGDNENPSTVAVTSSTASGRPPLAGTVVMDWTQGRSFIFC</sequence>
<protein>
    <submittedName>
        <fullName evidence="2">Uncharacterized protein LOC18606162</fullName>
    </submittedName>
</protein>
<dbReference type="InterPro" id="IPR036770">
    <property type="entry name" value="Ankyrin_rpt-contain_sf"/>
</dbReference>
<dbReference type="KEGG" id="tcc:18606162"/>
<dbReference type="InterPro" id="IPR002110">
    <property type="entry name" value="Ankyrin_rpt"/>
</dbReference>
<name>A0AB32W490_THECC</name>
<gene>
    <name evidence="2" type="primary">LOC18606162</name>
</gene>
<dbReference type="GeneID" id="18606162"/>
<dbReference type="Gramene" id="Tc03v2_t020000.1">
    <property type="protein sequence ID" value="Tc03v2_p020000.1"/>
    <property type="gene ID" value="Tc03v2_g020000"/>
</dbReference>
<reference evidence="1" key="1">
    <citation type="journal article" date="1997" name="Nucleic Acids Res.">
        <title>tRNAscan-SE: a program for improved detection of transfer RNA genes in genomic sequence.</title>
        <authorList>
            <person name="Lowe T.M."/>
            <person name="Eddy S.R."/>
        </authorList>
    </citation>
    <scope>NUCLEOTIDE SEQUENCE [LARGE SCALE GENOMIC DNA]</scope>
    <source>
        <strain evidence="1">r\B97-61/B2</strain>
    </source>
</reference>
<dbReference type="AlphaFoldDB" id="A0AB32W490"/>
<dbReference type="Proteomes" id="UP000694886">
    <property type="component" value="Chromosome 3"/>
</dbReference>
<evidence type="ECO:0000313" key="2">
    <source>
        <dbReference type="RefSeq" id="XP_017972731.1"/>
    </source>
</evidence>
<dbReference type="RefSeq" id="XP_017972731.1">
    <property type="nucleotide sequence ID" value="XM_018117242.1"/>
</dbReference>
<accession>A0AB32W490</accession>
<reference evidence="2" key="2">
    <citation type="submission" date="2025-08" db="UniProtKB">
        <authorList>
            <consortium name="RefSeq"/>
        </authorList>
    </citation>
    <scope>IDENTIFICATION</scope>
</reference>
<organism evidence="1 2">
    <name type="scientific">Theobroma cacao</name>
    <name type="common">Cacao</name>
    <name type="synonym">Cocoa</name>
    <dbReference type="NCBI Taxonomy" id="3641"/>
    <lineage>
        <taxon>Eukaryota</taxon>
        <taxon>Viridiplantae</taxon>
        <taxon>Streptophyta</taxon>
        <taxon>Embryophyta</taxon>
        <taxon>Tracheophyta</taxon>
        <taxon>Spermatophyta</taxon>
        <taxon>Magnoliopsida</taxon>
        <taxon>eudicotyledons</taxon>
        <taxon>Gunneridae</taxon>
        <taxon>Pentapetalae</taxon>
        <taxon>rosids</taxon>
        <taxon>malvids</taxon>
        <taxon>Malvales</taxon>
        <taxon>Malvaceae</taxon>
        <taxon>Byttnerioideae</taxon>
        <taxon>Theobroma</taxon>
    </lineage>
</organism>
<dbReference type="Gene3D" id="1.25.40.20">
    <property type="entry name" value="Ankyrin repeat-containing domain"/>
    <property type="match status" value="1"/>
</dbReference>
<dbReference type="Pfam" id="PF13637">
    <property type="entry name" value="Ank_4"/>
    <property type="match status" value="1"/>
</dbReference>
<dbReference type="PANTHER" id="PTHR24128:SF86">
    <property type="entry name" value="ALPHA-LATROTOXIN-LHE1A-LIKE"/>
    <property type="match status" value="1"/>
</dbReference>